<feature type="transmembrane region" description="Helical" evidence="4">
    <location>
        <begin position="286"/>
        <end position="313"/>
    </location>
</feature>
<dbReference type="STRING" id="463014.BAU07_17870"/>
<keyword evidence="7" id="KW-1185">Reference proteome</keyword>
<feature type="transmembrane region" description="Helical" evidence="4">
    <location>
        <begin position="365"/>
        <end position="384"/>
    </location>
</feature>
<dbReference type="InterPro" id="IPR036259">
    <property type="entry name" value="MFS_trans_sf"/>
</dbReference>
<protein>
    <submittedName>
        <fullName evidence="6">Transporter</fullName>
    </submittedName>
</protein>
<evidence type="ECO:0000256" key="2">
    <source>
        <dbReference type="ARBA" id="ARBA00022989"/>
    </source>
</evidence>
<dbReference type="KEGG" id="bfz:BAU07_17870"/>
<organism evidence="6 7">
    <name type="scientific">Bordetella flabilis</name>
    <dbReference type="NCBI Taxonomy" id="463014"/>
    <lineage>
        <taxon>Bacteria</taxon>
        <taxon>Pseudomonadati</taxon>
        <taxon>Pseudomonadota</taxon>
        <taxon>Betaproteobacteria</taxon>
        <taxon>Burkholderiales</taxon>
        <taxon>Alcaligenaceae</taxon>
        <taxon>Bordetella</taxon>
    </lineage>
</organism>
<accession>A0A193GFA8</accession>
<dbReference type="SUPFAM" id="SSF103473">
    <property type="entry name" value="MFS general substrate transporter"/>
    <property type="match status" value="1"/>
</dbReference>
<evidence type="ECO:0000313" key="6">
    <source>
        <dbReference type="EMBL" id="ANN78737.1"/>
    </source>
</evidence>
<feature type="transmembrane region" description="Helical" evidence="4">
    <location>
        <begin position="168"/>
        <end position="187"/>
    </location>
</feature>
<name>A0A193GFA8_9BORD</name>
<evidence type="ECO:0000256" key="3">
    <source>
        <dbReference type="ARBA" id="ARBA00023136"/>
    </source>
</evidence>
<evidence type="ECO:0000313" key="7">
    <source>
        <dbReference type="Proteomes" id="UP000091926"/>
    </source>
</evidence>
<sequence length="403" mass="41689">MTRHTPHAVLTPAIVLLMSIASGLVVASDYYAQPLLHTIGLEFGLSTAAAGAIVTTAQLSFAVGLLLLVPLGDLLERRSLIVSMTLCTAVGMALVAFAPNLGVVLAGTALAGLFSVVGQVMVPFAATLAAPQERGRVVGTVMSGLLLGILLARTAAGALADLGNWRTVYWLAAILLVVLAGALWRVLPRYPGNTAMSYGALLRSIGTLMVQEPLFRARSLLGALLFAQFSALWTSLTFLLANPPYGYSEGAIGLFGLAGAAGAFAARSFGHMADRGHINRCTRLGLWLLLASWLALSAGAGSLAALLGGILVLDLAIQGLQVTNQACIYRLRPDARSRITAGYMTSYFIGGAAGSFASANAYAHAGWRGVCILGGALAVLSLLYGTLSRNARVVENAPASNPA</sequence>
<dbReference type="GO" id="GO:0022857">
    <property type="term" value="F:transmembrane transporter activity"/>
    <property type="evidence" value="ECO:0007669"/>
    <property type="project" value="InterPro"/>
</dbReference>
<feature type="transmembrane region" description="Helical" evidence="4">
    <location>
        <begin position="247"/>
        <end position="266"/>
    </location>
</feature>
<feature type="domain" description="Major facilitator superfamily (MFS) profile" evidence="5">
    <location>
        <begin position="8"/>
        <end position="393"/>
    </location>
</feature>
<feature type="transmembrane region" description="Helical" evidence="4">
    <location>
        <begin position="219"/>
        <end position="241"/>
    </location>
</feature>
<feature type="transmembrane region" description="Helical" evidence="4">
    <location>
        <begin position="43"/>
        <end position="68"/>
    </location>
</feature>
<dbReference type="PANTHER" id="PTHR42910:SF1">
    <property type="entry name" value="MAJOR FACILITATOR SUPERFAMILY (MFS) PROFILE DOMAIN-CONTAINING PROTEIN"/>
    <property type="match status" value="1"/>
</dbReference>
<feature type="transmembrane region" description="Helical" evidence="4">
    <location>
        <begin position="104"/>
        <end position="130"/>
    </location>
</feature>
<feature type="transmembrane region" description="Helical" evidence="4">
    <location>
        <begin position="80"/>
        <end position="98"/>
    </location>
</feature>
<evidence type="ECO:0000256" key="1">
    <source>
        <dbReference type="ARBA" id="ARBA00022692"/>
    </source>
</evidence>
<dbReference type="PROSITE" id="PS50850">
    <property type="entry name" value="MFS"/>
    <property type="match status" value="1"/>
</dbReference>
<dbReference type="EMBL" id="CP016172">
    <property type="protein sequence ID" value="ANN78737.1"/>
    <property type="molecule type" value="Genomic_DNA"/>
</dbReference>
<reference evidence="6 7" key="1">
    <citation type="submission" date="2016-06" db="EMBL/GenBank/DDBJ databases">
        <title>Complete genome sequences of Bordetella bronchialis and Bordetella flabilis.</title>
        <authorList>
            <person name="LiPuma J.J."/>
            <person name="Spilker T."/>
        </authorList>
    </citation>
    <scope>NUCLEOTIDE SEQUENCE [LARGE SCALE GENOMIC DNA]</scope>
    <source>
        <strain evidence="6 7">AU10664</strain>
    </source>
</reference>
<dbReference type="Proteomes" id="UP000091926">
    <property type="component" value="Chromosome"/>
</dbReference>
<keyword evidence="2 4" id="KW-1133">Transmembrane helix</keyword>
<dbReference type="RefSeq" id="WP_066660301.1">
    <property type="nucleotide sequence ID" value="NZ_CBCSCL010000004.1"/>
</dbReference>
<proteinExistence type="predicted"/>
<dbReference type="PANTHER" id="PTHR42910">
    <property type="entry name" value="TRANSPORTER SCO4007-RELATED"/>
    <property type="match status" value="1"/>
</dbReference>
<keyword evidence="1 4" id="KW-0812">Transmembrane</keyword>
<dbReference type="InterPro" id="IPR011701">
    <property type="entry name" value="MFS"/>
</dbReference>
<dbReference type="CDD" id="cd17324">
    <property type="entry name" value="MFS_NepI_like"/>
    <property type="match status" value="1"/>
</dbReference>
<feature type="transmembrane region" description="Helical" evidence="4">
    <location>
        <begin position="137"/>
        <end position="156"/>
    </location>
</feature>
<dbReference type="Gene3D" id="1.20.1250.20">
    <property type="entry name" value="MFS general substrate transporter like domains"/>
    <property type="match status" value="1"/>
</dbReference>
<keyword evidence="3 4" id="KW-0472">Membrane</keyword>
<dbReference type="AlphaFoldDB" id="A0A193GFA8"/>
<gene>
    <name evidence="6" type="ORF">BAU07_17870</name>
</gene>
<dbReference type="InterPro" id="IPR020846">
    <property type="entry name" value="MFS_dom"/>
</dbReference>
<evidence type="ECO:0000256" key="4">
    <source>
        <dbReference type="SAM" id="Phobius"/>
    </source>
</evidence>
<dbReference type="Pfam" id="PF07690">
    <property type="entry name" value="MFS_1"/>
    <property type="match status" value="1"/>
</dbReference>
<evidence type="ECO:0000259" key="5">
    <source>
        <dbReference type="PROSITE" id="PS50850"/>
    </source>
</evidence>